<evidence type="ECO:0000256" key="2">
    <source>
        <dbReference type="ARBA" id="ARBA00022723"/>
    </source>
</evidence>
<accession>A0A1A9WND9</accession>
<sequence>MCAAQSNPAQSFGYTWGFADNSRAESVLEISPNINYTVSSESMPYLLSTDGSLTVQKDVKGALAANKGVVRRMVLVNDPFATGAQRVITGASSSVVKKPDQQVLSLNCDKNYLLVDQTDQSHSLANGIVDPKAQTILTTAAGAKTHFSPIGPIHLTAEECNEILMKRALAASQTQTITTNDGHTTTTAASDILPGISVQVQKVIQGLEDNDESQGETPNLKLEPGTLDMSPKAELQENINFSDNDTTIKKERPYSCEECGKSFLLKHHLTTHARVHTGERPHICTHCGKSFAHKHCLNTHLLLHSTDRPYQCTECKKSFTLKHHLLTHSRVHSRDRPFICQECGRSFPLKRHLVTHSKFHAGERPYVCEDCGESFAQENHLIMHSRFHGSVNPFVCQDCGVTFPRKFQLVNHARIHGKIPHSCTVCGKEFLQKRTLVSHMRRVHTGDQPYPCISCGEGFMTKADLNHHIRSTHGGVNPNSSNTAIVPTNTMISSQQPTQPIQQIHQTQAHTTQQQHQQQTHQSQNNHPQTITVVSNPNSSALLTVTSNDPNRPQYGCRECGSAFNSREAFALHQRLHTGDKNLMTDLCALTAALPPHFLSTASLNPGAAVVANPSIIAQNQMPVQIISSTGQVMSQTTLVQAAATTHPQSVVAAVPTVTVQPHHHANNQQLQNGNTAAQHQQPQHQQQTQNKPKSHFCASCGKGFAAKHGLMQHNRRHPNGGCTVRTHVCECGKAFFQKNHLMLHQRQHLETKPAISQQQQNANAQQQQQQQQQLVQQQQQSQQQQQQQQQMNTREVMIGNQAVHVQVLQGTNTAQVIKYELNLPREPKH</sequence>
<evidence type="ECO:0000256" key="1">
    <source>
        <dbReference type="ARBA" id="ARBA00004123"/>
    </source>
</evidence>
<feature type="domain" description="C2H2-type" evidence="13">
    <location>
        <begin position="394"/>
        <end position="416"/>
    </location>
</feature>
<feature type="region of interest" description="Disordered" evidence="12">
    <location>
        <begin position="493"/>
        <end position="530"/>
    </location>
</feature>
<dbReference type="EnsemblMetazoa" id="GBRI025993-RA">
    <property type="protein sequence ID" value="GBRI025993-PA"/>
    <property type="gene ID" value="GBRI025993"/>
</dbReference>
<evidence type="ECO:0000256" key="10">
    <source>
        <dbReference type="PROSITE-ProRule" id="PRU00042"/>
    </source>
</evidence>
<dbReference type="PANTHER" id="PTHR24384:SF246">
    <property type="entry name" value="GENE, 19965-RELATED"/>
    <property type="match status" value="1"/>
</dbReference>
<dbReference type="GO" id="GO:0000981">
    <property type="term" value="F:DNA-binding transcription factor activity, RNA polymerase II-specific"/>
    <property type="evidence" value="ECO:0007669"/>
    <property type="project" value="TreeGrafter"/>
</dbReference>
<dbReference type="PANTHER" id="PTHR24384">
    <property type="entry name" value="FINGER PUTATIVE TRANSCRIPTION FACTOR FAMILY-RELATED"/>
    <property type="match status" value="1"/>
</dbReference>
<evidence type="ECO:0000313" key="15">
    <source>
        <dbReference type="Proteomes" id="UP000091820"/>
    </source>
</evidence>
<keyword evidence="4 10" id="KW-0863">Zinc-finger</keyword>
<dbReference type="InterPro" id="IPR036236">
    <property type="entry name" value="Znf_C2H2_sf"/>
</dbReference>
<feature type="domain" description="C2H2-type" evidence="13">
    <location>
        <begin position="696"/>
        <end position="718"/>
    </location>
</feature>
<evidence type="ECO:0000256" key="9">
    <source>
        <dbReference type="ARBA" id="ARBA00023242"/>
    </source>
</evidence>
<feature type="domain" description="C2H2-type" evidence="13">
    <location>
        <begin position="450"/>
        <end position="478"/>
    </location>
</feature>
<name>A0A1A9WND9_9MUSC</name>
<keyword evidence="9" id="KW-0539">Nucleus</keyword>
<dbReference type="STRING" id="37001.A0A1A9WND9"/>
<dbReference type="FunFam" id="3.30.160.60:FF:000110">
    <property type="entry name" value="Zinc finger protein-like"/>
    <property type="match status" value="1"/>
</dbReference>
<dbReference type="FunFam" id="3.30.160.60:FF:001018">
    <property type="entry name" value="Combgap, isoform F"/>
    <property type="match status" value="1"/>
</dbReference>
<keyword evidence="8" id="KW-0804">Transcription</keyword>
<organism evidence="14 15">
    <name type="scientific">Glossina brevipalpis</name>
    <dbReference type="NCBI Taxonomy" id="37001"/>
    <lineage>
        <taxon>Eukaryota</taxon>
        <taxon>Metazoa</taxon>
        <taxon>Ecdysozoa</taxon>
        <taxon>Arthropoda</taxon>
        <taxon>Hexapoda</taxon>
        <taxon>Insecta</taxon>
        <taxon>Pterygota</taxon>
        <taxon>Neoptera</taxon>
        <taxon>Endopterygota</taxon>
        <taxon>Diptera</taxon>
        <taxon>Brachycera</taxon>
        <taxon>Muscomorpha</taxon>
        <taxon>Hippoboscoidea</taxon>
        <taxon>Glossinidae</taxon>
        <taxon>Glossina</taxon>
    </lineage>
</organism>
<dbReference type="InterPro" id="IPR050752">
    <property type="entry name" value="C2H2-ZF_domain"/>
</dbReference>
<feature type="domain" description="C2H2-type" evidence="13">
    <location>
        <begin position="282"/>
        <end position="309"/>
    </location>
</feature>
<feature type="domain" description="C2H2-type" evidence="13">
    <location>
        <begin position="421"/>
        <end position="449"/>
    </location>
</feature>
<evidence type="ECO:0000256" key="12">
    <source>
        <dbReference type="SAM" id="MobiDB-lite"/>
    </source>
</evidence>
<feature type="compositionally biased region" description="Low complexity" evidence="12">
    <location>
        <begin position="675"/>
        <end position="692"/>
    </location>
</feature>
<feature type="domain" description="C2H2-type" evidence="13">
    <location>
        <begin position="310"/>
        <end position="337"/>
    </location>
</feature>
<dbReference type="GO" id="GO:0005634">
    <property type="term" value="C:nucleus"/>
    <property type="evidence" value="ECO:0007669"/>
    <property type="project" value="UniProtKB-SubCell"/>
</dbReference>
<comment type="subcellular location">
    <subcellularLocation>
        <location evidence="1">Nucleus</location>
    </subcellularLocation>
</comment>
<feature type="domain" description="C2H2-type" evidence="13">
    <location>
        <begin position="338"/>
        <end position="365"/>
    </location>
</feature>
<dbReference type="GO" id="GO:0008270">
    <property type="term" value="F:zinc ion binding"/>
    <property type="evidence" value="ECO:0007669"/>
    <property type="project" value="UniProtKB-KW"/>
</dbReference>
<evidence type="ECO:0000259" key="13">
    <source>
        <dbReference type="PROSITE" id="PS50157"/>
    </source>
</evidence>
<dbReference type="PROSITE" id="PS50157">
    <property type="entry name" value="ZINC_FINGER_C2H2_2"/>
    <property type="match status" value="11"/>
</dbReference>
<dbReference type="Proteomes" id="UP000091820">
    <property type="component" value="Unassembled WGS sequence"/>
</dbReference>
<reference evidence="14" key="2">
    <citation type="submission" date="2020-05" db="UniProtKB">
        <authorList>
            <consortium name="EnsemblMetazoa"/>
        </authorList>
    </citation>
    <scope>IDENTIFICATION</scope>
    <source>
        <strain evidence="14">IAEA</strain>
    </source>
</reference>
<reference evidence="15" key="1">
    <citation type="submission" date="2014-03" db="EMBL/GenBank/DDBJ databases">
        <authorList>
            <person name="Aksoy S."/>
            <person name="Warren W."/>
            <person name="Wilson R.K."/>
        </authorList>
    </citation>
    <scope>NUCLEOTIDE SEQUENCE [LARGE SCALE GENOMIC DNA]</scope>
    <source>
        <strain evidence="15">IAEA</strain>
    </source>
</reference>
<proteinExistence type="predicted"/>
<evidence type="ECO:0000256" key="8">
    <source>
        <dbReference type="ARBA" id="ARBA00023163"/>
    </source>
</evidence>
<dbReference type="Pfam" id="PF00096">
    <property type="entry name" value="zf-C2H2"/>
    <property type="match status" value="5"/>
</dbReference>
<feature type="domain" description="C2H2-type" evidence="13">
    <location>
        <begin position="254"/>
        <end position="281"/>
    </location>
</feature>
<keyword evidence="15" id="KW-1185">Reference proteome</keyword>
<keyword evidence="2" id="KW-0479">Metal-binding</keyword>
<keyword evidence="6" id="KW-0805">Transcription regulation</keyword>
<protein>
    <recommendedName>
        <fullName evidence="13">C2H2-type domain-containing protein</fullName>
    </recommendedName>
</protein>
<keyword evidence="3" id="KW-0677">Repeat</keyword>
<dbReference type="FunFam" id="3.30.160.60:FF:001081">
    <property type="entry name" value="Combgap, isoform F"/>
    <property type="match status" value="1"/>
</dbReference>
<evidence type="ECO:0000256" key="7">
    <source>
        <dbReference type="ARBA" id="ARBA00023125"/>
    </source>
</evidence>
<dbReference type="GO" id="GO:0000978">
    <property type="term" value="F:RNA polymerase II cis-regulatory region sequence-specific DNA binding"/>
    <property type="evidence" value="ECO:0007669"/>
    <property type="project" value="TreeGrafter"/>
</dbReference>
<dbReference type="FunFam" id="3.30.160.60:FF:001226">
    <property type="entry name" value="Combgap, isoform F"/>
    <property type="match status" value="1"/>
</dbReference>
<evidence type="ECO:0000313" key="14">
    <source>
        <dbReference type="EnsemblMetazoa" id="GBRI025993-PA"/>
    </source>
</evidence>
<keyword evidence="7" id="KW-0238">DNA-binding</keyword>
<evidence type="ECO:0000256" key="4">
    <source>
        <dbReference type="ARBA" id="ARBA00022771"/>
    </source>
</evidence>
<evidence type="ECO:0000256" key="5">
    <source>
        <dbReference type="ARBA" id="ARBA00022833"/>
    </source>
</evidence>
<keyword evidence="11" id="KW-0175">Coiled coil</keyword>
<dbReference type="SUPFAM" id="SSF57667">
    <property type="entry name" value="beta-beta-alpha zinc fingers"/>
    <property type="match status" value="6"/>
</dbReference>
<dbReference type="FunFam" id="3.30.160.60:FF:000217">
    <property type="entry name" value="Combgap, isoform F"/>
    <property type="match status" value="1"/>
</dbReference>
<dbReference type="PROSITE" id="PS00028">
    <property type="entry name" value="ZINC_FINGER_C2H2_1"/>
    <property type="match status" value="10"/>
</dbReference>
<feature type="region of interest" description="Disordered" evidence="12">
    <location>
        <begin position="208"/>
        <end position="227"/>
    </location>
</feature>
<feature type="coiled-coil region" evidence="11">
    <location>
        <begin position="758"/>
        <end position="795"/>
    </location>
</feature>
<feature type="domain" description="C2H2-type" evidence="13">
    <location>
        <begin position="366"/>
        <end position="393"/>
    </location>
</feature>
<dbReference type="AlphaFoldDB" id="A0A1A9WND9"/>
<feature type="domain" description="C2H2-type" evidence="13">
    <location>
        <begin position="555"/>
        <end position="582"/>
    </location>
</feature>
<evidence type="ECO:0000256" key="3">
    <source>
        <dbReference type="ARBA" id="ARBA00022737"/>
    </source>
</evidence>
<evidence type="ECO:0000256" key="11">
    <source>
        <dbReference type="SAM" id="Coils"/>
    </source>
</evidence>
<feature type="region of interest" description="Disordered" evidence="12">
    <location>
        <begin position="673"/>
        <end position="696"/>
    </location>
</feature>
<keyword evidence="5" id="KW-0862">Zinc</keyword>
<feature type="domain" description="C2H2-type" evidence="13">
    <location>
        <begin position="721"/>
        <end position="754"/>
    </location>
</feature>
<dbReference type="FunFam" id="3.30.160.60:FF:001137">
    <property type="entry name" value="Combgap, isoform L"/>
    <property type="match status" value="1"/>
</dbReference>
<dbReference type="FunFam" id="3.30.160.60:FF:004170">
    <property type="match status" value="1"/>
</dbReference>
<evidence type="ECO:0000256" key="6">
    <source>
        <dbReference type="ARBA" id="ARBA00023015"/>
    </source>
</evidence>
<dbReference type="Gene3D" id="3.30.160.60">
    <property type="entry name" value="Classic Zinc Finger"/>
    <property type="match status" value="10"/>
</dbReference>
<dbReference type="VEuPathDB" id="VectorBase:GBRI025993"/>
<dbReference type="SMART" id="SM00355">
    <property type="entry name" value="ZnF_C2H2"/>
    <property type="match status" value="11"/>
</dbReference>
<dbReference type="FunFam" id="3.30.160.60:FF:000016">
    <property type="entry name" value="zinc finger protein 37 homolog"/>
    <property type="match status" value="1"/>
</dbReference>
<dbReference type="FunFam" id="3.30.160.60:FF:000012">
    <property type="entry name" value="RB-associated KRAB zinc finger protein-like"/>
    <property type="match status" value="1"/>
</dbReference>
<dbReference type="InterPro" id="IPR013087">
    <property type="entry name" value="Znf_C2H2_type"/>
</dbReference>